<gene>
    <name evidence="2" type="ORF">ACBP88_01025</name>
</gene>
<keyword evidence="1" id="KW-0812">Transmembrane</keyword>
<organism evidence="2 3">
    <name type="scientific">Comamonas jiangduensis</name>
    <dbReference type="NCBI Taxonomy" id="1194168"/>
    <lineage>
        <taxon>Bacteria</taxon>
        <taxon>Pseudomonadati</taxon>
        <taxon>Pseudomonadota</taxon>
        <taxon>Betaproteobacteria</taxon>
        <taxon>Burkholderiales</taxon>
        <taxon>Comamonadaceae</taxon>
        <taxon>Comamonas</taxon>
    </lineage>
</organism>
<dbReference type="Proteomes" id="UP001567350">
    <property type="component" value="Unassembled WGS sequence"/>
</dbReference>
<evidence type="ECO:0000313" key="3">
    <source>
        <dbReference type="Proteomes" id="UP001567350"/>
    </source>
</evidence>
<protein>
    <submittedName>
        <fullName evidence="2">Uncharacterized protein</fullName>
    </submittedName>
</protein>
<evidence type="ECO:0000256" key="1">
    <source>
        <dbReference type="SAM" id="Phobius"/>
    </source>
</evidence>
<dbReference type="EMBL" id="JBGJLR010000001">
    <property type="protein sequence ID" value="MEZ2738048.1"/>
    <property type="molecule type" value="Genomic_DNA"/>
</dbReference>
<accession>A0ABV4I861</accession>
<comment type="caution">
    <text evidence="2">The sequence shown here is derived from an EMBL/GenBank/DDBJ whole genome shotgun (WGS) entry which is preliminary data.</text>
</comment>
<keyword evidence="1" id="KW-0472">Membrane</keyword>
<feature type="transmembrane region" description="Helical" evidence="1">
    <location>
        <begin position="36"/>
        <end position="55"/>
    </location>
</feature>
<name>A0ABV4I861_9BURK</name>
<feature type="transmembrane region" description="Helical" evidence="1">
    <location>
        <begin position="67"/>
        <end position="91"/>
    </location>
</feature>
<keyword evidence="1" id="KW-1133">Transmembrane helix</keyword>
<keyword evidence="3" id="KW-1185">Reference proteome</keyword>
<dbReference type="RefSeq" id="WP_370890010.1">
    <property type="nucleotide sequence ID" value="NZ_JBGJLR010000001.1"/>
</dbReference>
<feature type="transmembrane region" description="Helical" evidence="1">
    <location>
        <begin position="6"/>
        <end position="29"/>
    </location>
</feature>
<evidence type="ECO:0000313" key="2">
    <source>
        <dbReference type="EMBL" id="MEZ2738048.1"/>
    </source>
</evidence>
<sequence>MDSAAFEALAWVSLGFYLLFAVVALHYALKPWAEKMMLTAIGGATVASLLLHLSIRSSPAYVGEGALWKFVAVSQYLPWVVISVGAVYWLYRVGTSLRPKHRGTDER</sequence>
<proteinExistence type="predicted"/>
<reference evidence="2 3" key="1">
    <citation type="submission" date="2024-08" db="EMBL/GenBank/DDBJ databases">
        <authorList>
            <person name="Feng Z."/>
            <person name="Ronholm J."/>
        </authorList>
    </citation>
    <scope>NUCLEOTIDE SEQUENCE [LARGE SCALE GENOMIC DNA]</scope>
    <source>
        <strain evidence="2 3">4-AB0-8</strain>
    </source>
</reference>